<dbReference type="SUPFAM" id="SSF50978">
    <property type="entry name" value="WD40 repeat-like"/>
    <property type="match status" value="1"/>
</dbReference>
<dbReference type="EMBL" id="JAQQBS010000004">
    <property type="protein sequence ID" value="KAK0170316.1"/>
    <property type="molecule type" value="Genomic_DNA"/>
</dbReference>
<dbReference type="Proteomes" id="UP001168990">
    <property type="component" value="Unassembled WGS sequence"/>
</dbReference>
<accession>A0AA39FIY6</accession>
<gene>
    <name evidence="2" type="ORF">PV328_010892</name>
</gene>
<feature type="repeat" description="WD" evidence="1">
    <location>
        <begin position="593"/>
        <end position="625"/>
    </location>
</feature>
<dbReference type="InterPro" id="IPR036322">
    <property type="entry name" value="WD40_repeat_dom_sf"/>
</dbReference>
<proteinExistence type="predicted"/>
<evidence type="ECO:0008006" key="4">
    <source>
        <dbReference type="Google" id="ProtNLM"/>
    </source>
</evidence>
<dbReference type="PANTHER" id="PTHR45532:SF1">
    <property type="entry name" value="WD REPEAT-CONTAINING PROTEIN 97"/>
    <property type="match status" value="1"/>
</dbReference>
<dbReference type="AlphaFoldDB" id="A0AA39FIY6"/>
<feature type="repeat" description="WD" evidence="1">
    <location>
        <begin position="285"/>
        <end position="326"/>
    </location>
</feature>
<feature type="repeat" description="WD" evidence="1">
    <location>
        <begin position="500"/>
        <end position="533"/>
    </location>
</feature>
<reference evidence="2" key="1">
    <citation type="journal article" date="2023" name="bioRxiv">
        <title>Scaffold-level genome assemblies of two parasitoid biocontrol wasps reveal the parthenogenesis mechanism and an associated novel virus.</title>
        <authorList>
            <person name="Inwood S."/>
            <person name="Skelly J."/>
            <person name="Guhlin J."/>
            <person name="Harrop T."/>
            <person name="Goldson S."/>
            <person name="Dearden P."/>
        </authorList>
    </citation>
    <scope>NUCLEOTIDE SEQUENCE</scope>
    <source>
        <strain evidence="2">Irish</strain>
        <tissue evidence="2">Whole body</tissue>
    </source>
</reference>
<dbReference type="InterPro" id="IPR001680">
    <property type="entry name" value="WD40_rpt"/>
</dbReference>
<dbReference type="Gene3D" id="2.130.10.10">
    <property type="entry name" value="YVTN repeat-like/Quinoprotein amine dehydrogenase"/>
    <property type="match status" value="2"/>
</dbReference>
<sequence length="891" mass="102448">MSELDCRRSLKENTKRWRAILNDITVRSIKRDEQLGNVISNGVKDIKLYHGLTLISSIKLLGEYLNVCYCSSTQEYLVLDDCSMVHRYSIQGKYILPPFPLMSSMAFTKMIWCTEIKIFACFVPDNDLMWILSPQFKLIHTIRSEFKVKNLFYLFDSNELLVIGSKIITRYLMRHMDQTLDCYKTINLADDYSGPLWVINQSSLIDHEISSLKIVVSYLTTIYIFPIDHDEGNAPIKFITRKLNASSSIITALYYHSTSQWIISGDEEGIVLGWSLSLECTLKCLDGHRNAVKLIISHPSICGFITSSKDDVLQVWSCNLRQKLESFTELGEIFSMAINPVASSMVTLGRNAPAIILFSASNHVHPTRIFVKTLDNNIYILSSVSGRQLNMGILPENVIPVSIAYSAITKSMYMVSSDTGNILISTIETCPMELKKTWKTGDKKITCIVVYDYYDEIYGLDRKLQKPNFVCPIRARIIVGMLNGEMASVNETTGKYEKTIRAHNGEVKKLYASTVSGHIFSMGEDKCVKVWRMLPNIVSSLALLHYIYYLNPITNIASMGFTICISSNNTNLQSHQLLMYDIKERIPREHHPSKDHIQQILGIATSESLLICATSSEDNTIRIWNQENDLIKILELNIRVRELTFSSRRGDIIFSVGKHLYRLPYENYLSVTYRTRILNNNIFDEEEEEEPMMKYDKNGEYEKEEDKIKIVHPVNSVQLGSLDPTMNTPCLQSILQQHMCMQIESRDEDIIKIKDGIIPIKKIIKKKSLTYHEEWTKYEDELFGLLEQIEKEAIPPHDVRKSIENYKNVKKILNIPTLQKKIEYVGNFIGYVPNSMIVKTLVMKKLERMSYMAQEKKKFKYIYPDELQGDRELLDDSSLFSLSMLEDLNNL</sequence>
<dbReference type="Pfam" id="PF00400">
    <property type="entry name" value="WD40"/>
    <property type="match status" value="1"/>
</dbReference>
<dbReference type="SMART" id="SM00320">
    <property type="entry name" value="WD40"/>
    <property type="match status" value="4"/>
</dbReference>
<evidence type="ECO:0000313" key="2">
    <source>
        <dbReference type="EMBL" id="KAK0170316.1"/>
    </source>
</evidence>
<protein>
    <recommendedName>
        <fullName evidence="4">WD repeat-containing protein</fullName>
    </recommendedName>
</protein>
<dbReference type="InterPro" id="IPR015943">
    <property type="entry name" value="WD40/YVTN_repeat-like_dom_sf"/>
</dbReference>
<reference evidence="2" key="2">
    <citation type="submission" date="2023-03" db="EMBL/GenBank/DDBJ databases">
        <authorList>
            <person name="Inwood S.N."/>
            <person name="Skelly J.G."/>
            <person name="Guhlin J."/>
            <person name="Harrop T.W.R."/>
            <person name="Goldson S.G."/>
            <person name="Dearden P.K."/>
        </authorList>
    </citation>
    <scope>NUCLEOTIDE SEQUENCE</scope>
    <source>
        <strain evidence="2">Irish</strain>
        <tissue evidence="2">Whole body</tissue>
    </source>
</reference>
<comment type="caution">
    <text evidence="2">The sequence shown here is derived from an EMBL/GenBank/DDBJ whole genome shotgun (WGS) entry which is preliminary data.</text>
</comment>
<evidence type="ECO:0000256" key="1">
    <source>
        <dbReference type="PROSITE-ProRule" id="PRU00221"/>
    </source>
</evidence>
<name>A0AA39FIY6_9HYME</name>
<keyword evidence="1" id="KW-0853">WD repeat</keyword>
<keyword evidence="3" id="KW-1185">Reference proteome</keyword>
<evidence type="ECO:0000313" key="3">
    <source>
        <dbReference type="Proteomes" id="UP001168990"/>
    </source>
</evidence>
<dbReference type="PROSITE" id="PS50082">
    <property type="entry name" value="WD_REPEATS_2"/>
    <property type="match status" value="3"/>
</dbReference>
<dbReference type="PANTHER" id="PTHR45532">
    <property type="entry name" value="WD REPEAT-CONTAINING PROTEIN 97"/>
    <property type="match status" value="1"/>
</dbReference>
<organism evidence="2 3">
    <name type="scientific">Microctonus aethiopoides</name>
    <dbReference type="NCBI Taxonomy" id="144406"/>
    <lineage>
        <taxon>Eukaryota</taxon>
        <taxon>Metazoa</taxon>
        <taxon>Ecdysozoa</taxon>
        <taxon>Arthropoda</taxon>
        <taxon>Hexapoda</taxon>
        <taxon>Insecta</taxon>
        <taxon>Pterygota</taxon>
        <taxon>Neoptera</taxon>
        <taxon>Endopterygota</taxon>
        <taxon>Hymenoptera</taxon>
        <taxon>Apocrita</taxon>
        <taxon>Ichneumonoidea</taxon>
        <taxon>Braconidae</taxon>
        <taxon>Euphorinae</taxon>
        <taxon>Microctonus</taxon>
    </lineage>
</organism>